<dbReference type="SUPFAM" id="SSF53850">
    <property type="entry name" value="Periplasmic binding protein-like II"/>
    <property type="match status" value="1"/>
</dbReference>
<dbReference type="Pfam" id="PF00496">
    <property type="entry name" value="SBP_bac_5"/>
    <property type="match status" value="1"/>
</dbReference>
<dbReference type="CDD" id="cd00995">
    <property type="entry name" value="PBP2_NikA_DppA_OppA_like"/>
    <property type="match status" value="1"/>
</dbReference>
<dbReference type="PANTHER" id="PTHR30290:SF9">
    <property type="entry name" value="OLIGOPEPTIDE-BINDING PROTEIN APPA"/>
    <property type="match status" value="1"/>
</dbReference>
<gene>
    <name evidence="6" type="ORF">IAD36_02685</name>
</gene>
<dbReference type="InterPro" id="IPR039424">
    <property type="entry name" value="SBP_5"/>
</dbReference>
<accession>A0A9D1DKL3</accession>
<feature type="chain" id="PRO_5039151632" evidence="4">
    <location>
        <begin position="21"/>
        <end position="511"/>
    </location>
</feature>
<protein>
    <submittedName>
        <fullName evidence="6">ABC transporter substrate-binding protein</fullName>
    </submittedName>
</protein>
<dbReference type="GO" id="GO:0043190">
    <property type="term" value="C:ATP-binding cassette (ABC) transporter complex"/>
    <property type="evidence" value="ECO:0007669"/>
    <property type="project" value="InterPro"/>
</dbReference>
<evidence type="ECO:0000256" key="2">
    <source>
        <dbReference type="ARBA" id="ARBA00022448"/>
    </source>
</evidence>
<evidence type="ECO:0000256" key="4">
    <source>
        <dbReference type="SAM" id="SignalP"/>
    </source>
</evidence>
<feature type="signal peptide" evidence="4">
    <location>
        <begin position="1"/>
        <end position="20"/>
    </location>
</feature>
<feature type="domain" description="Solute-binding protein family 5" evidence="5">
    <location>
        <begin position="78"/>
        <end position="431"/>
    </location>
</feature>
<proteinExistence type="inferred from homology"/>
<dbReference type="AlphaFoldDB" id="A0A9D1DKL3"/>
<evidence type="ECO:0000256" key="1">
    <source>
        <dbReference type="ARBA" id="ARBA00005695"/>
    </source>
</evidence>
<evidence type="ECO:0000313" key="6">
    <source>
        <dbReference type="EMBL" id="HIR54493.1"/>
    </source>
</evidence>
<dbReference type="Gene3D" id="3.40.190.10">
    <property type="entry name" value="Periplasmic binding protein-like II"/>
    <property type="match status" value="1"/>
</dbReference>
<comment type="similarity">
    <text evidence="1">Belongs to the bacterial solute-binding protein 5 family.</text>
</comment>
<comment type="caution">
    <text evidence="6">The sequence shown here is derived from an EMBL/GenBank/DDBJ whole genome shotgun (WGS) entry which is preliminary data.</text>
</comment>
<name>A0A9D1DKL3_9FIRM</name>
<dbReference type="Gene3D" id="3.10.105.10">
    <property type="entry name" value="Dipeptide-binding Protein, Domain 3"/>
    <property type="match status" value="1"/>
</dbReference>
<dbReference type="PIRSF" id="PIRSF002741">
    <property type="entry name" value="MppA"/>
    <property type="match status" value="1"/>
</dbReference>
<keyword evidence="2" id="KW-0813">Transport</keyword>
<sequence length="511" mass="57011">MKAHARILVLLLALAMLLSACGSQEPSGGEPEVKDTLIVGNSAEPTVLDPPNQQNTPAGLINVQVYDGLLRQNNETGEIEPCLAESWEYVDDCTVRFHLRDDVYFHDGSKFTAEDVKFTFDRGAECIMKAMIFEPFDTSKTKIIDEYTIELGTKDVFPPFLTYLTNNATLIVSKSAVEAAGSDDVYGRNPVGTGAYKFVEWIAGDRVVLERNEEYWGELPEFKNLIIRTIADDTTRGMALESGEIDIAVGLSTSQVETLSNSESVDVIPFMSYSLQYCGLNGAYEPLSDKRVRQALRYAVDMDTMSEIAFGSGVVADGPISPAMSCYVPAGEDQQYEQDIEKAKQLLKEAGYENGFDLELVCNESQGRITMAEMLANAWNAIGVKTELRTLEFSALVDLVYSGETQAFLLGFLPGGNDGEFYRTLFQTGGENAAWINYSNPEVDELFDLASKEMDSEKRNEYYAELQTILRDEMPWLWIRFTDNVFGMQKTLTGLDPDPETYCEFRFVKTK</sequence>
<dbReference type="Proteomes" id="UP000824238">
    <property type="component" value="Unassembled WGS sequence"/>
</dbReference>
<dbReference type="EMBL" id="DVHH01000070">
    <property type="protein sequence ID" value="HIR54493.1"/>
    <property type="molecule type" value="Genomic_DNA"/>
</dbReference>
<dbReference type="GO" id="GO:0015833">
    <property type="term" value="P:peptide transport"/>
    <property type="evidence" value="ECO:0007669"/>
    <property type="project" value="TreeGrafter"/>
</dbReference>
<dbReference type="InterPro" id="IPR000914">
    <property type="entry name" value="SBP_5_dom"/>
</dbReference>
<dbReference type="PANTHER" id="PTHR30290">
    <property type="entry name" value="PERIPLASMIC BINDING COMPONENT OF ABC TRANSPORTER"/>
    <property type="match status" value="1"/>
</dbReference>
<evidence type="ECO:0000259" key="5">
    <source>
        <dbReference type="Pfam" id="PF00496"/>
    </source>
</evidence>
<reference evidence="6" key="1">
    <citation type="submission" date="2020-10" db="EMBL/GenBank/DDBJ databases">
        <authorList>
            <person name="Gilroy R."/>
        </authorList>
    </citation>
    <scope>NUCLEOTIDE SEQUENCE</scope>
    <source>
        <strain evidence="6">ChiGjej3B3-7149</strain>
    </source>
</reference>
<evidence type="ECO:0000256" key="3">
    <source>
        <dbReference type="ARBA" id="ARBA00022729"/>
    </source>
</evidence>
<dbReference type="PROSITE" id="PS51257">
    <property type="entry name" value="PROKAR_LIPOPROTEIN"/>
    <property type="match status" value="1"/>
</dbReference>
<dbReference type="GO" id="GO:1904680">
    <property type="term" value="F:peptide transmembrane transporter activity"/>
    <property type="evidence" value="ECO:0007669"/>
    <property type="project" value="TreeGrafter"/>
</dbReference>
<keyword evidence="3 4" id="KW-0732">Signal</keyword>
<dbReference type="InterPro" id="IPR030678">
    <property type="entry name" value="Peptide/Ni-bd"/>
</dbReference>
<dbReference type="GO" id="GO:0042597">
    <property type="term" value="C:periplasmic space"/>
    <property type="evidence" value="ECO:0007669"/>
    <property type="project" value="UniProtKB-ARBA"/>
</dbReference>
<organism evidence="6 7">
    <name type="scientific">Candidatus Scatomorpha intestinigallinarum</name>
    <dbReference type="NCBI Taxonomy" id="2840923"/>
    <lineage>
        <taxon>Bacteria</taxon>
        <taxon>Bacillati</taxon>
        <taxon>Bacillota</taxon>
        <taxon>Clostridia</taxon>
        <taxon>Eubacteriales</taxon>
        <taxon>Candidatus Scatomorpha</taxon>
    </lineage>
</organism>
<dbReference type="Gene3D" id="3.90.76.10">
    <property type="entry name" value="Dipeptide-binding Protein, Domain 1"/>
    <property type="match status" value="1"/>
</dbReference>
<reference evidence="6" key="2">
    <citation type="journal article" date="2021" name="PeerJ">
        <title>Extensive microbial diversity within the chicken gut microbiome revealed by metagenomics and culture.</title>
        <authorList>
            <person name="Gilroy R."/>
            <person name="Ravi A."/>
            <person name="Getino M."/>
            <person name="Pursley I."/>
            <person name="Horton D.L."/>
            <person name="Alikhan N.F."/>
            <person name="Baker D."/>
            <person name="Gharbi K."/>
            <person name="Hall N."/>
            <person name="Watson M."/>
            <person name="Adriaenssens E.M."/>
            <person name="Foster-Nyarko E."/>
            <person name="Jarju S."/>
            <person name="Secka A."/>
            <person name="Antonio M."/>
            <person name="Oren A."/>
            <person name="Chaudhuri R.R."/>
            <person name="La Ragione R."/>
            <person name="Hildebrand F."/>
            <person name="Pallen M.J."/>
        </authorList>
    </citation>
    <scope>NUCLEOTIDE SEQUENCE</scope>
    <source>
        <strain evidence="6">ChiGjej3B3-7149</strain>
    </source>
</reference>
<evidence type="ECO:0000313" key="7">
    <source>
        <dbReference type="Proteomes" id="UP000824238"/>
    </source>
</evidence>